<dbReference type="Proteomes" id="UP000283509">
    <property type="component" value="Unassembled WGS sequence"/>
</dbReference>
<name>A0A3R7MGF5_PENVA</name>
<proteinExistence type="predicted"/>
<keyword evidence="1" id="KW-1133">Transmembrane helix</keyword>
<dbReference type="OrthoDB" id="6356955at2759"/>
<feature type="transmembrane region" description="Helical" evidence="1">
    <location>
        <begin position="72"/>
        <end position="92"/>
    </location>
</feature>
<evidence type="ECO:0000313" key="2">
    <source>
        <dbReference type="EMBL" id="ROT81010.1"/>
    </source>
</evidence>
<keyword evidence="3" id="KW-1185">Reference proteome</keyword>
<keyword evidence="1" id="KW-0812">Transmembrane</keyword>
<dbReference type="AlphaFoldDB" id="A0A3R7MGF5"/>
<reference evidence="2 3" key="2">
    <citation type="submission" date="2019-01" db="EMBL/GenBank/DDBJ databases">
        <title>The decoding of complex shrimp genome reveals the adaptation for benthos swimmer, frequently molting mechanism and breeding impact on genome.</title>
        <authorList>
            <person name="Sun Y."/>
            <person name="Gao Y."/>
            <person name="Yu Y."/>
        </authorList>
    </citation>
    <scope>NUCLEOTIDE SEQUENCE [LARGE SCALE GENOMIC DNA]</scope>
    <source>
        <tissue evidence="2">Muscle</tissue>
    </source>
</reference>
<protein>
    <submittedName>
        <fullName evidence="2">Uncharacterized protein</fullName>
    </submittedName>
</protein>
<sequence>MEFRAQKLYGSGMVRDPSVWSEARAREGVQTRSSLAVLTSVWSLEETARFGFLSLDDNGATLSFNSTSLQTAVVVGVILLILALVLVPLLGFDLAKLFAGKESYDYPNYAYDNTQGYSSYTSYAQRSLNLLSPVLTALTEAYKNPTLTLMDIGFRVFSLPPSPPLTPDTEAAPFGASLSPRRAAPQLPALLQVVGDRVRATPLYILYTRPNARH</sequence>
<evidence type="ECO:0000313" key="3">
    <source>
        <dbReference type="Proteomes" id="UP000283509"/>
    </source>
</evidence>
<gene>
    <name evidence="2" type="ORF">C7M84_000250</name>
</gene>
<keyword evidence="1" id="KW-0472">Membrane</keyword>
<evidence type="ECO:0000256" key="1">
    <source>
        <dbReference type="SAM" id="Phobius"/>
    </source>
</evidence>
<accession>A0A3R7MGF5</accession>
<comment type="caution">
    <text evidence="2">The sequence shown here is derived from an EMBL/GenBank/DDBJ whole genome shotgun (WGS) entry which is preliminary data.</text>
</comment>
<reference evidence="2 3" key="1">
    <citation type="submission" date="2018-04" db="EMBL/GenBank/DDBJ databases">
        <authorList>
            <person name="Zhang X."/>
            <person name="Yuan J."/>
            <person name="Li F."/>
            <person name="Xiang J."/>
        </authorList>
    </citation>
    <scope>NUCLEOTIDE SEQUENCE [LARGE SCALE GENOMIC DNA]</scope>
    <source>
        <tissue evidence="2">Muscle</tissue>
    </source>
</reference>
<dbReference type="EMBL" id="QCYY01001037">
    <property type="protein sequence ID" value="ROT81010.1"/>
    <property type="molecule type" value="Genomic_DNA"/>
</dbReference>
<organism evidence="2 3">
    <name type="scientific">Penaeus vannamei</name>
    <name type="common">Whiteleg shrimp</name>
    <name type="synonym">Litopenaeus vannamei</name>
    <dbReference type="NCBI Taxonomy" id="6689"/>
    <lineage>
        <taxon>Eukaryota</taxon>
        <taxon>Metazoa</taxon>
        <taxon>Ecdysozoa</taxon>
        <taxon>Arthropoda</taxon>
        <taxon>Crustacea</taxon>
        <taxon>Multicrustacea</taxon>
        <taxon>Malacostraca</taxon>
        <taxon>Eumalacostraca</taxon>
        <taxon>Eucarida</taxon>
        <taxon>Decapoda</taxon>
        <taxon>Dendrobranchiata</taxon>
        <taxon>Penaeoidea</taxon>
        <taxon>Penaeidae</taxon>
        <taxon>Penaeus</taxon>
    </lineage>
</organism>